<evidence type="ECO:0000256" key="2">
    <source>
        <dbReference type="ARBA" id="ARBA00022475"/>
    </source>
</evidence>
<accession>A0ABY5NI71</accession>
<evidence type="ECO:0000256" key="5">
    <source>
        <dbReference type="ARBA" id="ARBA00023136"/>
    </source>
</evidence>
<dbReference type="RefSeq" id="WP_259611353.1">
    <property type="nucleotide sequence ID" value="NZ_CP091139.2"/>
</dbReference>
<keyword evidence="4 7" id="KW-1133">Transmembrane helix</keyword>
<comment type="subcellular location">
    <subcellularLocation>
        <location evidence="1">Cell membrane</location>
        <topology evidence="1">Multi-pass membrane protein</topology>
    </subcellularLocation>
</comment>
<evidence type="ECO:0000259" key="8">
    <source>
        <dbReference type="Pfam" id="PF13396"/>
    </source>
</evidence>
<dbReference type="EMBL" id="CP091139">
    <property type="protein sequence ID" value="UUT34824.1"/>
    <property type="molecule type" value="Genomic_DNA"/>
</dbReference>
<feature type="transmembrane region" description="Helical" evidence="7">
    <location>
        <begin position="39"/>
        <end position="57"/>
    </location>
</feature>
<protein>
    <submittedName>
        <fullName evidence="9">PLDc N-terminal domain-containing protein</fullName>
    </submittedName>
</protein>
<dbReference type="Pfam" id="PF13396">
    <property type="entry name" value="PLDc_N"/>
    <property type="match status" value="1"/>
</dbReference>
<proteinExistence type="predicted"/>
<gene>
    <name evidence="9" type="ORF">L2X98_30790</name>
</gene>
<evidence type="ECO:0000256" key="1">
    <source>
        <dbReference type="ARBA" id="ARBA00004651"/>
    </source>
</evidence>
<reference evidence="9" key="1">
    <citation type="submission" date="2022-01" db="EMBL/GenBank/DDBJ databases">
        <title>Microbacterium eymi and Microbacterium rhizovicinus sp. nov., isolated from the rhizospheric soil of Elymus tsukushiensis, a plant native to the Dokdo Islands, Republic of Korea.</title>
        <authorList>
            <person name="Hwang Y.J."/>
        </authorList>
    </citation>
    <scope>NUCLEOTIDE SEQUENCE</scope>
    <source>
        <strain evidence="9">KUDC0405</strain>
    </source>
</reference>
<evidence type="ECO:0000313" key="10">
    <source>
        <dbReference type="Proteomes" id="UP001054811"/>
    </source>
</evidence>
<organism evidence="9 10">
    <name type="scientific">Microbacterium elymi</name>
    <dbReference type="NCBI Taxonomy" id="2909587"/>
    <lineage>
        <taxon>Bacteria</taxon>
        <taxon>Bacillati</taxon>
        <taxon>Actinomycetota</taxon>
        <taxon>Actinomycetes</taxon>
        <taxon>Micrococcales</taxon>
        <taxon>Microbacteriaceae</taxon>
        <taxon>Microbacterium</taxon>
    </lineage>
</organism>
<dbReference type="InterPro" id="IPR027379">
    <property type="entry name" value="CLS_N"/>
</dbReference>
<name>A0ABY5NI71_9MICO</name>
<sequence length="125" mass="13516">MARLLLILVLAAVIFWVFAVVDAAVQPPARHRGVSKPVWVVIVIVFPVVGGILWFTVGRVSARASRVIAPDDDPEFLRGLGPSSAGPHAARHSAAEQAERIRQLEQDLARSDPDDEDPPASPRGR</sequence>
<keyword evidence="10" id="KW-1185">Reference proteome</keyword>
<evidence type="ECO:0000256" key="6">
    <source>
        <dbReference type="SAM" id="MobiDB-lite"/>
    </source>
</evidence>
<keyword evidence="3 7" id="KW-0812">Transmembrane</keyword>
<feature type="domain" description="Cardiolipin synthase N-terminal" evidence="8">
    <location>
        <begin position="14"/>
        <end position="59"/>
    </location>
</feature>
<evidence type="ECO:0000256" key="3">
    <source>
        <dbReference type="ARBA" id="ARBA00022692"/>
    </source>
</evidence>
<feature type="region of interest" description="Disordered" evidence="6">
    <location>
        <begin position="104"/>
        <end position="125"/>
    </location>
</feature>
<keyword evidence="5 7" id="KW-0472">Membrane</keyword>
<keyword evidence="2" id="KW-1003">Cell membrane</keyword>
<evidence type="ECO:0000256" key="4">
    <source>
        <dbReference type="ARBA" id="ARBA00022989"/>
    </source>
</evidence>
<dbReference type="Proteomes" id="UP001054811">
    <property type="component" value="Chromosome"/>
</dbReference>
<evidence type="ECO:0000313" key="9">
    <source>
        <dbReference type="EMBL" id="UUT34824.1"/>
    </source>
</evidence>
<evidence type="ECO:0000256" key="7">
    <source>
        <dbReference type="SAM" id="Phobius"/>
    </source>
</evidence>